<evidence type="ECO:0000313" key="2">
    <source>
        <dbReference type="Proteomes" id="UP001172645"/>
    </source>
</evidence>
<name>A0ABT7K529_9HYPH</name>
<organism evidence="1 2">
    <name type="scientific">Rhizobium mayense</name>
    <dbReference type="NCBI Taxonomy" id="1312184"/>
    <lineage>
        <taxon>Bacteria</taxon>
        <taxon>Pseudomonadati</taxon>
        <taxon>Pseudomonadota</taxon>
        <taxon>Alphaproteobacteria</taxon>
        <taxon>Hyphomicrobiales</taxon>
        <taxon>Rhizobiaceae</taxon>
        <taxon>Rhizobium/Agrobacterium group</taxon>
        <taxon>Rhizobium</taxon>
    </lineage>
</organism>
<evidence type="ECO:0000313" key="1">
    <source>
        <dbReference type="EMBL" id="MDL2403038.1"/>
    </source>
</evidence>
<gene>
    <name evidence="1" type="ORF">PY649_29515</name>
</gene>
<reference evidence="1" key="1">
    <citation type="submission" date="2023-06" db="EMBL/GenBank/DDBJ databases">
        <title>Phylogenetic Diversity of Rhizobium strains.</title>
        <authorList>
            <person name="Moura F.T."/>
            <person name="Helene L.C.F."/>
            <person name="Hungria M."/>
        </authorList>
    </citation>
    <scope>NUCLEOTIDE SEQUENCE</scope>
    <source>
        <strain evidence="1">CCGE526</strain>
    </source>
</reference>
<sequence length="259" mass="29114">MFAAQRRSGKILRCLYDSWTLASWSEWMTRQPEADQQPVILHVDDHRDLGSPRLRVGADGWSDMISGDPVTLLDPISVTNAITSGAIGMGSFMTPFLHRFPQCEVRHLCQPPKARSTEIFRFKPDVVSDSLLDPLASRPSMILRDSEQRTGPSTYLLTASLDDWLTDTQDRPLLLHIDLDYFNNRYDGDSDWALHASPLDPPRDAIMARIDDLMSVLTKPDIAARIDDVVIAFSPGFFPAEFWQEADRRLVDGLGLSDG</sequence>
<comment type="caution">
    <text evidence="1">The sequence shown here is derived from an EMBL/GenBank/DDBJ whole genome shotgun (WGS) entry which is preliminary data.</text>
</comment>
<keyword evidence="2" id="KW-1185">Reference proteome</keyword>
<proteinExistence type="predicted"/>
<dbReference type="EMBL" id="JARFYM010000037">
    <property type="protein sequence ID" value="MDL2403038.1"/>
    <property type="molecule type" value="Genomic_DNA"/>
</dbReference>
<dbReference type="RefSeq" id="WP_285872454.1">
    <property type="nucleotide sequence ID" value="NZ_JARFYM010000037.1"/>
</dbReference>
<accession>A0ABT7K529</accession>
<protein>
    <submittedName>
        <fullName evidence="1">Uncharacterized protein</fullName>
    </submittedName>
</protein>
<dbReference type="Proteomes" id="UP001172645">
    <property type="component" value="Unassembled WGS sequence"/>
</dbReference>